<dbReference type="EMBL" id="LR797421">
    <property type="protein sequence ID" value="CAB4215390.1"/>
    <property type="molecule type" value="Genomic_DNA"/>
</dbReference>
<dbReference type="InterPro" id="IPR006120">
    <property type="entry name" value="Resolvase_HTH_dom"/>
</dbReference>
<evidence type="ECO:0000313" key="2">
    <source>
        <dbReference type="EMBL" id="CAB4184506.1"/>
    </source>
</evidence>
<name>A0A6J5SLG9_9CAUD</name>
<sequence>MSRLEDAAIRHQWAVKESALAYADLIAESMKAKEEGMSITRIAEISGISRMTLHKYASAAISANLSDPEND</sequence>
<dbReference type="GO" id="GO:0003677">
    <property type="term" value="F:DNA binding"/>
    <property type="evidence" value="ECO:0007669"/>
    <property type="project" value="InterPro"/>
</dbReference>
<proteinExistence type="predicted"/>
<protein>
    <submittedName>
        <fullName evidence="3">Resolvase, HTH domain containing protein</fullName>
    </submittedName>
</protein>
<dbReference type="GO" id="GO:0000150">
    <property type="term" value="F:DNA strand exchange activity"/>
    <property type="evidence" value="ECO:0007669"/>
    <property type="project" value="InterPro"/>
</dbReference>
<organism evidence="3">
    <name type="scientific">uncultured Caudovirales phage</name>
    <dbReference type="NCBI Taxonomy" id="2100421"/>
    <lineage>
        <taxon>Viruses</taxon>
        <taxon>Duplodnaviria</taxon>
        <taxon>Heunggongvirae</taxon>
        <taxon>Uroviricota</taxon>
        <taxon>Caudoviricetes</taxon>
        <taxon>Peduoviridae</taxon>
        <taxon>Maltschvirus</taxon>
        <taxon>Maltschvirus maltsch</taxon>
    </lineage>
</organism>
<dbReference type="EMBL" id="LR797067">
    <property type="protein sequence ID" value="CAB4184506.1"/>
    <property type="molecule type" value="Genomic_DNA"/>
</dbReference>
<feature type="domain" description="Resolvase HTH" evidence="1">
    <location>
        <begin position="34"/>
        <end position="58"/>
    </location>
</feature>
<evidence type="ECO:0000313" key="3">
    <source>
        <dbReference type="EMBL" id="CAB4215390.1"/>
    </source>
</evidence>
<evidence type="ECO:0000259" key="1">
    <source>
        <dbReference type="Pfam" id="PF02796"/>
    </source>
</evidence>
<accession>A0A6J5SLG9</accession>
<reference evidence="3" key="1">
    <citation type="submission" date="2020-05" db="EMBL/GenBank/DDBJ databases">
        <authorList>
            <person name="Chiriac C."/>
            <person name="Salcher M."/>
            <person name="Ghai R."/>
            <person name="Kavagutti S V."/>
        </authorList>
    </citation>
    <scope>NUCLEOTIDE SEQUENCE</scope>
</reference>
<dbReference type="Pfam" id="PF02796">
    <property type="entry name" value="HTH_7"/>
    <property type="match status" value="1"/>
</dbReference>
<gene>
    <name evidence="2" type="ORF">UFOVP1121_24</name>
    <name evidence="3" type="ORF">UFOVP1482_23</name>
</gene>